<dbReference type="AlphaFoldDB" id="F2S841"/>
<evidence type="ECO:0000256" key="1">
    <source>
        <dbReference type="SAM" id="MobiDB-lite"/>
    </source>
</evidence>
<feature type="domain" description="HNH nuclease" evidence="2">
    <location>
        <begin position="161"/>
        <end position="227"/>
    </location>
</feature>
<dbReference type="InterPro" id="IPR003615">
    <property type="entry name" value="HNH_nuc"/>
</dbReference>
<proteinExistence type="predicted"/>
<dbReference type="EMBL" id="GG698526">
    <property type="protein sequence ID" value="EGD99740.1"/>
    <property type="molecule type" value="Genomic_DNA"/>
</dbReference>
<name>F2S841_TRIT1</name>
<feature type="compositionally biased region" description="Polar residues" evidence="1">
    <location>
        <begin position="368"/>
        <end position="385"/>
    </location>
</feature>
<dbReference type="Proteomes" id="UP000009172">
    <property type="component" value="Unassembled WGS sequence"/>
</dbReference>
<organism evidence="3 4">
    <name type="scientific">Trichophyton tonsurans (strain CBS 112818)</name>
    <name type="common">Scalp ringworm fungus</name>
    <dbReference type="NCBI Taxonomy" id="647933"/>
    <lineage>
        <taxon>Eukaryota</taxon>
        <taxon>Fungi</taxon>
        <taxon>Dikarya</taxon>
        <taxon>Ascomycota</taxon>
        <taxon>Pezizomycotina</taxon>
        <taxon>Eurotiomycetes</taxon>
        <taxon>Eurotiomycetidae</taxon>
        <taxon>Onygenales</taxon>
        <taxon>Arthrodermataceae</taxon>
        <taxon>Trichophyton</taxon>
    </lineage>
</organism>
<evidence type="ECO:0000313" key="4">
    <source>
        <dbReference type="Proteomes" id="UP000009172"/>
    </source>
</evidence>
<evidence type="ECO:0000313" key="3">
    <source>
        <dbReference type="EMBL" id="EGD99740.1"/>
    </source>
</evidence>
<accession>F2S841</accession>
<feature type="compositionally biased region" description="Low complexity" evidence="1">
    <location>
        <begin position="349"/>
        <end position="362"/>
    </location>
</feature>
<evidence type="ECO:0000259" key="2">
    <source>
        <dbReference type="Pfam" id="PF13391"/>
    </source>
</evidence>
<protein>
    <recommendedName>
        <fullName evidence="2">HNH nuclease domain-containing protein</fullName>
    </recommendedName>
</protein>
<gene>
    <name evidence="3" type="ORF">TESG_07079</name>
</gene>
<dbReference type="HOGENOM" id="CLU_030288_4_1_1"/>
<reference evidence="4" key="1">
    <citation type="journal article" date="2012" name="MBio">
        <title>Comparative genome analysis of Trichophyton rubrum and related dermatophytes reveals candidate genes involved in infection.</title>
        <authorList>
            <person name="Martinez D.A."/>
            <person name="Oliver B.G."/>
            <person name="Graeser Y."/>
            <person name="Goldberg J.M."/>
            <person name="Li W."/>
            <person name="Martinez-Rossi N.M."/>
            <person name="Monod M."/>
            <person name="Shelest E."/>
            <person name="Barton R.C."/>
            <person name="Birch E."/>
            <person name="Brakhage A.A."/>
            <person name="Chen Z."/>
            <person name="Gurr S.J."/>
            <person name="Heiman D."/>
            <person name="Heitman J."/>
            <person name="Kosti I."/>
            <person name="Rossi A."/>
            <person name="Saif S."/>
            <person name="Samalova M."/>
            <person name="Saunders C.W."/>
            <person name="Shea T."/>
            <person name="Summerbell R.C."/>
            <person name="Xu J."/>
            <person name="Young S."/>
            <person name="Zeng Q."/>
            <person name="Birren B.W."/>
            <person name="Cuomo C.A."/>
            <person name="White T.C."/>
        </authorList>
    </citation>
    <scope>NUCLEOTIDE SEQUENCE [LARGE SCALE GENOMIC DNA]</scope>
    <source>
        <strain evidence="4">CBS 112818</strain>
    </source>
</reference>
<feature type="region of interest" description="Disordered" evidence="1">
    <location>
        <begin position="312"/>
        <end position="396"/>
    </location>
</feature>
<sequence>MSFRPRSPYPTPSHPDRSICHAELPRQKIFIQHPAYKDDSYTLIAFLGLDHSTGGIHHETARIACAVLAGNRWDGFLTETRTGECVKECSNSILQKSKYYFRLPDVSPDEKYPVTPSFSHYRFPQNLPSSWRDQSLPNLPESRLPRQSSLVPAPVARDSSCRVTNYTEGTEHAHLVPRSEQQWYNQNGMSKYANIRPDAEYIDDISNAILLRSDIHTLFDQKRFVIVPKADTFVIHVLASGTSLELVNCYHNVMLQPLTGVATEYLFARFAWSIFAYSTPFLMDGLARTLLLYVDDEVKVVEYSREQCRQLISGSKSRSQSPRKRQRDRIQPQPEDDEEFRGRKRRRSLGLSSLDSLGGLSTDRGESQSETDIEVNTKQVGTSNGYGCIESESGGLGSKVKQLCNAEIPSRLDKSGWTDY</sequence>
<keyword evidence="4" id="KW-1185">Reference proteome</keyword>
<dbReference type="Pfam" id="PF13391">
    <property type="entry name" value="HNH_2"/>
    <property type="match status" value="1"/>
</dbReference>